<evidence type="ECO:0000313" key="3">
    <source>
        <dbReference type="Proteomes" id="UP001198151"/>
    </source>
</evidence>
<dbReference type="EMBL" id="JAJEQX010000040">
    <property type="protein sequence ID" value="MCC2255921.1"/>
    <property type="molecule type" value="Genomic_DNA"/>
</dbReference>
<evidence type="ECO:0000313" key="2">
    <source>
        <dbReference type="EMBL" id="MCC2255921.1"/>
    </source>
</evidence>
<keyword evidence="1" id="KW-1133">Transmembrane helix</keyword>
<comment type="caution">
    <text evidence="2">The sequence shown here is derived from an EMBL/GenBank/DDBJ whole genome shotgun (WGS) entry which is preliminary data.</text>
</comment>
<reference evidence="2 3" key="1">
    <citation type="submission" date="2021-10" db="EMBL/GenBank/DDBJ databases">
        <title>Anaerobic single-cell dispensing facilitates the cultivation of human gut bacteria.</title>
        <authorList>
            <person name="Afrizal A."/>
        </authorList>
    </citation>
    <scope>NUCLEOTIDE SEQUENCE [LARGE SCALE GENOMIC DNA]</scope>
    <source>
        <strain evidence="2 3">CLA-AA-H200</strain>
    </source>
</reference>
<gene>
    <name evidence="2" type="ORF">LKD70_16135</name>
</gene>
<dbReference type="RefSeq" id="WP_227708902.1">
    <property type="nucleotide sequence ID" value="NZ_JAJEQX010000040.1"/>
</dbReference>
<feature type="non-terminal residue" evidence="2">
    <location>
        <position position="1"/>
    </location>
</feature>
<accession>A0ABS8G125</accession>
<protein>
    <submittedName>
        <fullName evidence="2">Uncharacterized protein</fullName>
    </submittedName>
</protein>
<name>A0ABS8G125_9FIRM</name>
<keyword evidence="3" id="KW-1185">Reference proteome</keyword>
<keyword evidence="1" id="KW-0472">Membrane</keyword>
<keyword evidence="1" id="KW-0812">Transmembrane</keyword>
<evidence type="ECO:0000256" key="1">
    <source>
        <dbReference type="SAM" id="Phobius"/>
    </source>
</evidence>
<proteinExistence type="predicted"/>
<organism evidence="2 3">
    <name type="scientific">Ruminococcus turbiniformis</name>
    <dbReference type="NCBI Taxonomy" id="2881258"/>
    <lineage>
        <taxon>Bacteria</taxon>
        <taxon>Bacillati</taxon>
        <taxon>Bacillota</taxon>
        <taxon>Clostridia</taxon>
        <taxon>Eubacteriales</taxon>
        <taxon>Oscillospiraceae</taxon>
        <taxon>Ruminococcus</taxon>
    </lineage>
</organism>
<dbReference type="Proteomes" id="UP001198151">
    <property type="component" value="Unassembled WGS sequence"/>
</dbReference>
<sequence>QSAALLAQPPLFEKFSLQRNFQGLLSIVQLSRFLSFFSSDSFDILSNLFSFVKNFFIFLFHLSLRDVRLSMTAYIDYHIFPVLSTTFFHFSAPRSFRLRVSG</sequence>
<feature type="transmembrane region" description="Helical" evidence="1">
    <location>
        <begin position="44"/>
        <end position="62"/>
    </location>
</feature>